<evidence type="ECO:0000313" key="2">
    <source>
        <dbReference type="EMBL" id="QHS83701.1"/>
    </source>
</evidence>
<sequence length="624" mass="69835">MSSSFEKGWYMKAIHDINENNEVSWNDAVNWWGLTGYSIYRYIYRLPSEPIVDGTSITNESWLMLDTHDVNLILTPNKGYWILIESEPEFSLPIFTQWGREDENVAIAQPPEGTSDAEWQEAGNPGTPPSQDLKNYVETASKYIHSFLKGYNENYEDGTPTYASKDANLPITIEQGHLTQSAGAAWPRIDDGNGNISSARIVISNDYVGTDHMTYVNDWPEPMAVGIIIHEILHVLGIATTYDDFWAGIPDSNFPCGKVWLGGGHPASADAPYTTHYLPRQGNPEYTNAAGEIVAESGYKALQFPDEWSFEVINGEGQWNTAWIDTIPSDTGRTDGSNSNPADNFRYYYIGNAGLREYKRLLTPRKEDGSIDTDHKMYWHGGRLDENATNAEIVTNIGEHTNHFDNLVGIPLEDNFGAGSQDYHFEKGVSKQMSFFDDSGNAQYETNADGQYIPSLIQAKNVIQPVSLNHALLGRHSAGDEVEAYELLPTIIDARAKDLDIISNTVLPYTASQEVPSNWREIHAPNPLCHPVIPNDIMTYRVQKYQYITSMILGVMEDRGYVIDYSNDHNSRYGYCNTGVALDYIVENDPGDGEHISDPISHNHDAIDDASGGWIDTNRDNLEM</sequence>
<feature type="region of interest" description="Disordered" evidence="1">
    <location>
        <begin position="113"/>
        <end position="132"/>
    </location>
</feature>
<evidence type="ECO:0000256" key="1">
    <source>
        <dbReference type="SAM" id="MobiDB-lite"/>
    </source>
</evidence>
<dbReference type="EMBL" id="MN738762">
    <property type="protein sequence ID" value="QHS83701.1"/>
    <property type="molecule type" value="Genomic_DNA"/>
</dbReference>
<protein>
    <submittedName>
        <fullName evidence="2">Uncharacterized protein</fullName>
    </submittedName>
</protein>
<proteinExistence type="predicted"/>
<accession>A0A6C0AWQ7</accession>
<organism evidence="2">
    <name type="scientific">viral metagenome</name>
    <dbReference type="NCBI Taxonomy" id="1070528"/>
    <lineage>
        <taxon>unclassified sequences</taxon>
        <taxon>metagenomes</taxon>
        <taxon>organismal metagenomes</taxon>
    </lineage>
</organism>
<feature type="compositionally biased region" description="Basic and acidic residues" evidence="1">
    <location>
        <begin position="593"/>
        <end position="607"/>
    </location>
</feature>
<dbReference type="AlphaFoldDB" id="A0A6C0AWQ7"/>
<reference evidence="2" key="1">
    <citation type="journal article" date="2020" name="Nature">
        <title>Giant virus diversity and host interactions through global metagenomics.</title>
        <authorList>
            <person name="Schulz F."/>
            <person name="Roux S."/>
            <person name="Paez-Espino D."/>
            <person name="Jungbluth S."/>
            <person name="Walsh D.A."/>
            <person name="Denef V.J."/>
            <person name="McMahon K.D."/>
            <person name="Konstantinidis K.T."/>
            <person name="Eloe-Fadrosh E.A."/>
            <person name="Kyrpides N.C."/>
            <person name="Woyke T."/>
        </authorList>
    </citation>
    <scope>NUCLEOTIDE SEQUENCE</scope>
    <source>
        <strain evidence="2">GVMAG-S-ERX555961-36</strain>
    </source>
</reference>
<feature type="region of interest" description="Disordered" evidence="1">
    <location>
        <begin position="593"/>
        <end position="624"/>
    </location>
</feature>
<name>A0A6C0AWQ7_9ZZZZ</name>